<protein>
    <submittedName>
        <fullName evidence="1">Uncharacterized protein</fullName>
    </submittedName>
</protein>
<gene>
    <name evidence="1" type="ORF">IG193_00570</name>
</gene>
<evidence type="ECO:0000313" key="1">
    <source>
        <dbReference type="EMBL" id="QOJ78994.1"/>
    </source>
</evidence>
<sequence>MEELLRENLARAVPDLGVLEEEAERYRLSPGEKQGVLADLERVYYVLWLMKKLGGTSAKDCASAGVQYSTTFSSGATATPPGLPLT</sequence>
<accession>A0A7L9FJ89</accession>
<dbReference type="RefSeq" id="WP_192818966.1">
    <property type="nucleotide sequence ID" value="NZ_CP062310.1"/>
</dbReference>
<evidence type="ECO:0000313" key="2">
    <source>
        <dbReference type="Proteomes" id="UP000594121"/>
    </source>
</evidence>
<name>A0A7L9FJ89_9CREN</name>
<dbReference type="KEGG" id="thel:IG193_00570"/>
<keyword evidence="2" id="KW-1185">Reference proteome</keyword>
<dbReference type="AlphaFoldDB" id="A0A7L9FJ89"/>
<dbReference type="InParanoid" id="A0A7L9FJ89"/>
<reference evidence="1 2" key="1">
    <citation type="submission" date="2020-10" db="EMBL/GenBank/DDBJ databases">
        <title>Thermofilum lucidum 3507LT sp. nov. a novel member of Thermofilaceae family isolated from Chile hot spring, and proposal of description order Thermofilales.</title>
        <authorList>
            <person name="Zayulina K.S."/>
            <person name="Elcheninov A.G."/>
            <person name="Toshchakov S.V."/>
            <person name="Kublanov I.V."/>
        </authorList>
    </citation>
    <scope>NUCLEOTIDE SEQUENCE [LARGE SCALE GENOMIC DNA]</scope>
    <source>
        <strain evidence="1 2">3507LT</strain>
    </source>
</reference>
<proteinExistence type="predicted"/>
<dbReference type="EMBL" id="CP062310">
    <property type="protein sequence ID" value="QOJ78994.1"/>
    <property type="molecule type" value="Genomic_DNA"/>
</dbReference>
<organism evidence="1 2">
    <name type="scientific">Infirmifilum lucidum</name>
    <dbReference type="NCBI Taxonomy" id="2776706"/>
    <lineage>
        <taxon>Archaea</taxon>
        <taxon>Thermoproteota</taxon>
        <taxon>Thermoprotei</taxon>
        <taxon>Thermofilales</taxon>
        <taxon>Thermofilaceae</taxon>
        <taxon>Infirmifilum</taxon>
    </lineage>
</organism>
<dbReference type="GeneID" id="59148344"/>
<dbReference type="Proteomes" id="UP000594121">
    <property type="component" value="Chromosome"/>
</dbReference>